<dbReference type="Proteomes" id="UP000271573">
    <property type="component" value="Chromosome"/>
</dbReference>
<evidence type="ECO:0000259" key="1">
    <source>
        <dbReference type="Pfam" id="PF00561"/>
    </source>
</evidence>
<dbReference type="CDD" id="cd05233">
    <property type="entry name" value="SDR_c"/>
    <property type="match status" value="1"/>
</dbReference>
<dbReference type="PANTHER" id="PTHR43329">
    <property type="entry name" value="EPOXIDE HYDROLASE"/>
    <property type="match status" value="1"/>
</dbReference>
<dbReference type="KEGG" id="nbe:Back2_17360"/>
<dbReference type="Gene3D" id="3.40.50.1820">
    <property type="entry name" value="alpha/beta hydrolase"/>
    <property type="match status" value="1"/>
</dbReference>
<name>A0A3G9J364_9ACTN</name>
<organism evidence="2 3">
    <name type="scientific">Nocardioides baekrokdamisoli</name>
    <dbReference type="NCBI Taxonomy" id="1804624"/>
    <lineage>
        <taxon>Bacteria</taxon>
        <taxon>Bacillati</taxon>
        <taxon>Actinomycetota</taxon>
        <taxon>Actinomycetes</taxon>
        <taxon>Propionibacteriales</taxon>
        <taxon>Nocardioidaceae</taxon>
        <taxon>Nocardioides</taxon>
    </lineage>
</organism>
<dbReference type="OrthoDB" id="2987348at2"/>
<keyword evidence="3" id="KW-1185">Reference proteome</keyword>
<protein>
    <submittedName>
        <fullName evidence="2">Short chain dehydrogenase</fullName>
    </submittedName>
</protein>
<evidence type="ECO:0000313" key="2">
    <source>
        <dbReference type="EMBL" id="BBH17449.1"/>
    </source>
</evidence>
<dbReference type="InterPro" id="IPR029058">
    <property type="entry name" value="AB_hydrolase_fold"/>
</dbReference>
<dbReference type="InterPro" id="IPR000073">
    <property type="entry name" value="AB_hydrolase_1"/>
</dbReference>
<dbReference type="InterPro" id="IPR002347">
    <property type="entry name" value="SDR_fam"/>
</dbReference>
<dbReference type="InterPro" id="IPR036291">
    <property type="entry name" value="NAD(P)-bd_dom_sf"/>
</dbReference>
<dbReference type="AlphaFoldDB" id="A0A3G9J364"/>
<accession>A0A3G9J364</accession>
<evidence type="ECO:0000313" key="3">
    <source>
        <dbReference type="Proteomes" id="UP000271573"/>
    </source>
</evidence>
<proteinExistence type="predicted"/>
<dbReference type="EMBL" id="AP019307">
    <property type="protein sequence ID" value="BBH17449.1"/>
    <property type="molecule type" value="Genomic_DNA"/>
</dbReference>
<dbReference type="Pfam" id="PF00561">
    <property type="entry name" value="Abhydrolase_1"/>
    <property type="match status" value="1"/>
</dbReference>
<dbReference type="Pfam" id="PF00106">
    <property type="entry name" value="adh_short"/>
    <property type="match status" value="1"/>
</dbReference>
<dbReference type="GO" id="GO:0003824">
    <property type="term" value="F:catalytic activity"/>
    <property type="evidence" value="ECO:0007669"/>
    <property type="project" value="UniProtKB-ARBA"/>
</dbReference>
<gene>
    <name evidence="2" type="ORF">Back2_17360</name>
</gene>
<sequence length="476" mass="51175">MRGGDGHEAERYRSRVSRARTVTTSDDLKLKVYVTAGPSADAPTVVLVHGYPDDHTVWDGVVAELKPHARVVTYDVRGAGQSEVPAKIADYRMEQLSADLVAVIDSVSPDAPVHLVAHDWGSIQAWETVTDPDARDRLISYTSISGPCLDHASRWLRNPLNARASVGQLLHSYYIGIFQVPVVPELMARIGLIDSLANLSFRKGLPLKIGSERRPEQNVTNGVNLYRANFVDALLSPKPRSTTVPVQVLAPIHDPHVTVALQTQAPKPFVTDLHTRTVVGNHWVVQHRPDMIATKVREFMAYAEGGELPATLHHPTGNGAYSDQRVLVTGADSAIGRVAALAFAREGARVGLSGTHEAALAETAALVGENGTVLGDDVDADLVSRVSESWGVPDVVINNAGRTLARGFAELIASYAEGGTIINVAQPPHTVLERSTKRLRTDFARDGVRVAVVAADSQPAATTVEQILALVGELRP</sequence>
<dbReference type="SUPFAM" id="SSF51735">
    <property type="entry name" value="NAD(P)-binding Rossmann-fold domains"/>
    <property type="match status" value="1"/>
</dbReference>
<dbReference type="SUPFAM" id="SSF53474">
    <property type="entry name" value="alpha/beta-Hydrolases"/>
    <property type="match status" value="1"/>
</dbReference>
<dbReference type="Gene3D" id="3.40.50.720">
    <property type="entry name" value="NAD(P)-binding Rossmann-like Domain"/>
    <property type="match status" value="1"/>
</dbReference>
<reference evidence="2 3" key="1">
    <citation type="submission" date="2018-11" db="EMBL/GenBank/DDBJ databases">
        <title>Complete genome sequence of Nocardioides baekrokdamisoli strain KCTC 39748.</title>
        <authorList>
            <person name="Kang S.W."/>
            <person name="Lee K.C."/>
            <person name="Kim K.K."/>
            <person name="Kim J.S."/>
            <person name="Kim D.S."/>
            <person name="Ko S.H."/>
            <person name="Yang S.H."/>
            <person name="Shin Y.K."/>
            <person name="Lee J.S."/>
        </authorList>
    </citation>
    <scope>NUCLEOTIDE SEQUENCE [LARGE SCALE GENOMIC DNA]</scope>
    <source>
        <strain evidence="2 3">KCTC 39748</strain>
    </source>
</reference>
<feature type="domain" description="AB hydrolase-1" evidence="1">
    <location>
        <begin position="43"/>
        <end position="202"/>
    </location>
</feature>